<gene>
    <name evidence="2" type="ORF">LCGC14_3128000</name>
</gene>
<dbReference type="Gene3D" id="3.90.1580.10">
    <property type="entry name" value="paralog of FGE (formylglycine-generating enzyme)"/>
    <property type="match status" value="1"/>
</dbReference>
<dbReference type="Pfam" id="PF03781">
    <property type="entry name" value="FGE-sulfatase"/>
    <property type="match status" value="1"/>
</dbReference>
<feature type="domain" description="Sulfatase-modifying factor enzyme-like" evidence="1">
    <location>
        <begin position="75"/>
        <end position="202"/>
    </location>
</feature>
<comment type="caution">
    <text evidence="2">The sequence shown here is derived from an EMBL/GenBank/DDBJ whole genome shotgun (WGS) entry which is preliminary data.</text>
</comment>
<organism evidence="2">
    <name type="scientific">marine sediment metagenome</name>
    <dbReference type="NCBI Taxonomy" id="412755"/>
    <lineage>
        <taxon>unclassified sequences</taxon>
        <taxon>metagenomes</taxon>
        <taxon>ecological metagenomes</taxon>
    </lineage>
</organism>
<name>A0A0F8WPB3_9ZZZZ</name>
<dbReference type="InterPro" id="IPR042095">
    <property type="entry name" value="SUMF_sf"/>
</dbReference>
<evidence type="ECO:0000313" key="2">
    <source>
        <dbReference type="EMBL" id="KKK50140.1"/>
    </source>
</evidence>
<dbReference type="InterPro" id="IPR005532">
    <property type="entry name" value="SUMF_dom"/>
</dbReference>
<dbReference type="InterPro" id="IPR016187">
    <property type="entry name" value="CTDL_fold"/>
</dbReference>
<dbReference type="EMBL" id="LAZR01068172">
    <property type="protein sequence ID" value="KKK50140.1"/>
    <property type="molecule type" value="Genomic_DNA"/>
</dbReference>
<dbReference type="PANTHER" id="PTHR23150:SF19">
    <property type="entry name" value="FORMYLGLYCINE-GENERATING ENZYME"/>
    <property type="match status" value="1"/>
</dbReference>
<sequence length="215" mass="23935">SEVGSGSTFHFTACFGLPQETSGGGRPVDAAPLERLPILVADDSATHRRILEEMLTAWRMEPLLVDLGDGVNMRLIPIPSGAFIMGGTDGHADERPTARAEIDGPLWIGQFEVTNEQFAQFDSQHDSQVEPMHGYQFGVHGYPTNRPEQPVVRISWNQAMAFCRWLSQKTGRQFTLPTESQWEYACRAGSDTRYCYGDENTDFSPWANLAFVSGF</sequence>
<reference evidence="2" key="1">
    <citation type="journal article" date="2015" name="Nature">
        <title>Complex archaea that bridge the gap between prokaryotes and eukaryotes.</title>
        <authorList>
            <person name="Spang A."/>
            <person name="Saw J.H."/>
            <person name="Jorgensen S.L."/>
            <person name="Zaremba-Niedzwiedzka K."/>
            <person name="Martijn J."/>
            <person name="Lind A.E."/>
            <person name="van Eijk R."/>
            <person name="Schleper C."/>
            <person name="Guy L."/>
            <person name="Ettema T.J."/>
        </authorList>
    </citation>
    <scope>NUCLEOTIDE SEQUENCE</scope>
</reference>
<evidence type="ECO:0000259" key="1">
    <source>
        <dbReference type="Pfam" id="PF03781"/>
    </source>
</evidence>
<dbReference type="PANTHER" id="PTHR23150">
    <property type="entry name" value="SULFATASE MODIFYING FACTOR 1, 2"/>
    <property type="match status" value="1"/>
</dbReference>
<dbReference type="InterPro" id="IPR051043">
    <property type="entry name" value="Sulfatase_Mod_Factor_Kinase"/>
</dbReference>
<dbReference type="SUPFAM" id="SSF56436">
    <property type="entry name" value="C-type lectin-like"/>
    <property type="match status" value="1"/>
</dbReference>
<proteinExistence type="predicted"/>
<accession>A0A0F8WPB3</accession>
<protein>
    <recommendedName>
        <fullName evidence="1">Sulfatase-modifying factor enzyme-like domain-containing protein</fullName>
    </recommendedName>
</protein>
<dbReference type="AlphaFoldDB" id="A0A0F8WPB3"/>
<feature type="non-terminal residue" evidence="2">
    <location>
        <position position="1"/>
    </location>
</feature>
<dbReference type="GO" id="GO:0120147">
    <property type="term" value="F:formylglycine-generating oxidase activity"/>
    <property type="evidence" value="ECO:0007669"/>
    <property type="project" value="TreeGrafter"/>
</dbReference>